<evidence type="ECO:0000256" key="1">
    <source>
        <dbReference type="ARBA" id="ARBA00004651"/>
    </source>
</evidence>
<keyword evidence="3 6" id="KW-0812">Transmembrane</keyword>
<feature type="transmembrane region" description="Helical" evidence="6">
    <location>
        <begin position="58"/>
        <end position="78"/>
    </location>
</feature>
<accession>A0A0H5BNH8</accession>
<dbReference type="STRING" id="1079.BVIR_1086"/>
<dbReference type="PATRIC" id="fig|1079.6.peg.1126"/>
<reference evidence="8" key="2">
    <citation type="submission" date="2015-11" db="EMBL/GenBank/DDBJ databases">
        <authorList>
            <person name="Zhang Y."/>
            <person name="Guo Z."/>
        </authorList>
    </citation>
    <scope>NUCLEOTIDE SEQUENCE</scope>
    <source>
        <strain evidence="8">1</strain>
    </source>
</reference>
<dbReference type="KEGG" id="bvr:BVIR_1086"/>
<evidence type="ECO:0000256" key="4">
    <source>
        <dbReference type="ARBA" id="ARBA00022989"/>
    </source>
</evidence>
<reference evidence="9" key="3">
    <citation type="journal article" date="2016" name="Genome Announc.">
        <title>Revised genome sequence of the purple photosynthetic bacterium Blastochloris viridis.</title>
        <authorList>
            <person name="Liu L.N."/>
            <person name="Faulkner M."/>
            <person name="Liu X."/>
            <person name="Huang F."/>
            <person name="Darby A.C."/>
            <person name="Hall N."/>
        </authorList>
    </citation>
    <scope>NUCLEOTIDE SEQUENCE [LARGE SCALE GENOMIC DNA]</scope>
    <source>
        <strain evidence="9">ATCC 19567 / DSM 133 / F</strain>
    </source>
</reference>
<evidence type="ECO:0000256" key="5">
    <source>
        <dbReference type="ARBA" id="ARBA00023136"/>
    </source>
</evidence>
<dbReference type="InterPro" id="IPR005538">
    <property type="entry name" value="LrgA/CidA"/>
</dbReference>
<name>A0A0H5BNH8_BLAVI</name>
<evidence type="ECO:0000256" key="3">
    <source>
        <dbReference type="ARBA" id="ARBA00022692"/>
    </source>
</evidence>
<dbReference type="Proteomes" id="UP000065734">
    <property type="component" value="Chromosome I"/>
</dbReference>
<comment type="subcellular location">
    <subcellularLocation>
        <location evidence="1">Cell membrane</location>
        <topology evidence="1">Multi-pass membrane protein</topology>
    </subcellularLocation>
</comment>
<feature type="transmembrane region" description="Helical" evidence="6">
    <location>
        <begin position="28"/>
        <end position="46"/>
    </location>
</feature>
<dbReference type="Pfam" id="PF03788">
    <property type="entry name" value="LrgA"/>
    <property type="match status" value="1"/>
</dbReference>
<evidence type="ECO:0000313" key="9">
    <source>
        <dbReference type="Proteomes" id="UP000065734"/>
    </source>
</evidence>
<gene>
    <name evidence="8" type="primary">lrgA</name>
    <name evidence="7" type="ORF">BV133_230</name>
    <name evidence="8" type="ORF">BVIRIDIS_05290</name>
</gene>
<dbReference type="EMBL" id="LN907867">
    <property type="protein sequence ID" value="CUU41536.1"/>
    <property type="molecule type" value="Genomic_DNA"/>
</dbReference>
<reference evidence="7" key="1">
    <citation type="journal article" date="2015" name="Genome Announc.">
        <title>Complete Genome Sequence of the Bacteriochlorophyll b-Producing Photosynthetic Bacterium Blastochloris viridis.</title>
        <authorList>
            <person name="Tsukatani Y."/>
            <person name="Hirose Y."/>
            <person name="Harada J."/>
            <person name="Misawa N."/>
            <person name="Mori K."/>
            <person name="Inoue K."/>
            <person name="Tamiaki H."/>
        </authorList>
    </citation>
    <scope>NUCLEOTIDE SEQUENCE [LARGE SCALE GENOMIC DNA]</scope>
    <source>
        <strain evidence="7">DSM 133</strain>
    </source>
</reference>
<sequence>MIEACALLLLCQLAGETAVRFVHAPVPGPVAGMALLLAILAVRGRVPDAVGDTADTILRNMSLMFVPAGVGIVQQYGLLADSGLKLAVVLVVSTVIAMVVTGRVFQALARRAEPGPPPAPGPEAAA</sequence>
<evidence type="ECO:0000313" key="7">
    <source>
        <dbReference type="EMBL" id="BAR97823.1"/>
    </source>
</evidence>
<evidence type="ECO:0000256" key="6">
    <source>
        <dbReference type="SAM" id="Phobius"/>
    </source>
</evidence>
<dbReference type="PANTHER" id="PTHR33931:SF2">
    <property type="entry name" value="HOLIN-LIKE PROTEIN CIDA"/>
    <property type="match status" value="1"/>
</dbReference>
<dbReference type="RefSeq" id="WP_055036752.1">
    <property type="nucleotide sequence ID" value="NZ_AP014854.2"/>
</dbReference>
<feature type="transmembrane region" description="Helical" evidence="6">
    <location>
        <begin position="84"/>
        <end position="105"/>
    </location>
</feature>
<keyword evidence="9" id="KW-1185">Reference proteome</keyword>
<keyword evidence="4 6" id="KW-1133">Transmembrane helix</keyword>
<dbReference type="GO" id="GO:0005886">
    <property type="term" value="C:plasma membrane"/>
    <property type="evidence" value="ECO:0007669"/>
    <property type="project" value="UniProtKB-SubCell"/>
</dbReference>
<dbReference type="AlphaFoldDB" id="A0A0H5BNH8"/>
<protein>
    <submittedName>
        <fullName evidence="8">Antiholin-like protein LrgA</fullName>
    </submittedName>
</protein>
<evidence type="ECO:0000256" key="2">
    <source>
        <dbReference type="ARBA" id="ARBA00022475"/>
    </source>
</evidence>
<keyword evidence="5 6" id="KW-0472">Membrane</keyword>
<organism evidence="8 9">
    <name type="scientific">Blastochloris viridis</name>
    <name type="common">Rhodopseudomonas viridis</name>
    <dbReference type="NCBI Taxonomy" id="1079"/>
    <lineage>
        <taxon>Bacteria</taxon>
        <taxon>Pseudomonadati</taxon>
        <taxon>Pseudomonadota</taxon>
        <taxon>Alphaproteobacteria</taxon>
        <taxon>Hyphomicrobiales</taxon>
        <taxon>Blastochloridaceae</taxon>
        <taxon>Blastochloris</taxon>
    </lineage>
</organism>
<keyword evidence="2" id="KW-1003">Cell membrane</keyword>
<dbReference type="PANTHER" id="PTHR33931">
    <property type="entry name" value="HOLIN-LIKE PROTEIN CIDA-RELATED"/>
    <property type="match status" value="1"/>
</dbReference>
<dbReference type="EMBL" id="AP014854">
    <property type="protein sequence ID" value="BAR97823.1"/>
    <property type="molecule type" value="Genomic_DNA"/>
</dbReference>
<evidence type="ECO:0000313" key="8">
    <source>
        <dbReference type="EMBL" id="CUU41536.1"/>
    </source>
</evidence>
<proteinExistence type="predicted"/>
<dbReference type="OrthoDB" id="385012at2"/>